<evidence type="ECO:0000256" key="6">
    <source>
        <dbReference type="ARBA" id="ARBA00023004"/>
    </source>
</evidence>
<dbReference type="InterPro" id="IPR050121">
    <property type="entry name" value="Cytochrome_P450_monoxygenase"/>
</dbReference>
<dbReference type="Gene3D" id="1.10.630.10">
    <property type="entry name" value="Cytochrome P450"/>
    <property type="match status" value="1"/>
</dbReference>
<dbReference type="Proteomes" id="UP000013521">
    <property type="component" value="Unassembled WGS sequence"/>
</dbReference>
<keyword evidence="7 9" id="KW-0503">Monooxygenase</keyword>
<dbReference type="GO" id="GO:0004497">
    <property type="term" value="F:monooxygenase activity"/>
    <property type="evidence" value="ECO:0007669"/>
    <property type="project" value="UniProtKB-KW"/>
</dbReference>
<evidence type="ECO:0000256" key="1">
    <source>
        <dbReference type="ARBA" id="ARBA00001971"/>
    </source>
</evidence>
<evidence type="ECO:0000256" key="4">
    <source>
        <dbReference type="ARBA" id="ARBA00022723"/>
    </source>
</evidence>
<keyword evidence="4 8" id="KW-0479">Metal-binding</keyword>
<dbReference type="GO" id="GO:0016705">
    <property type="term" value="F:oxidoreductase activity, acting on paired donors, with incorporation or reduction of molecular oxygen"/>
    <property type="evidence" value="ECO:0007669"/>
    <property type="project" value="InterPro"/>
</dbReference>
<dbReference type="Pfam" id="PF00067">
    <property type="entry name" value="p450"/>
    <property type="match status" value="1"/>
</dbReference>
<organism evidence="9 10">
    <name type="scientific">Botryosphaeria parva (strain UCR-NP2)</name>
    <name type="common">Grapevine canker fungus</name>
    <name type="synonym">Neofusicoccum parvum</name>
    <dbReference type="NCBI Taxonomy" id="1287680"/>
    <lineage>
        <taxon>Eukaryota</taxon>
        <taxon>Fungi</taxon>
        <taxon>Dikarya</taxon>
        <taxon>Ascomycota</taxon>
        <taxon>Pezizomycotina</taxon>
        <taxon>Dothideomycetes</taxon>
        <taxon>Dothideomycetes incertae sedis</taxon>
        <taxon>Botryosphaeriales</taxon>
        <taxon>Botryosphaeriaceae</taxon>
        <taxon>Neofusicoccum</taxon>
    </lineage>
</organism>
<name>R1G4K9_BOTPV</name>
<protein>
    <submittedName>
        <fullName evidence="9">Putative cytochrome p450 monooxygenase protein</fullName>
    </submittedName>
</protein>
<dbReference type="CDD" id="cd11058">
    <property type="entry name" value="CYP60B-like"/>
    <property type="match status" value="1"/>
</dbReference>
<dbReference type="eggNOG" id="KOG0158">
    <property type="taxonomic scope" value="Eukaryota"/>
</dbReference>
<dbReference type="AlphaFoldDB" id="R1G4K9"/>
<dbReference type="PANTHER" id="PTHR24305:SF29">
    <property type="entry name" value="BENZOATE-PARA-HYDROXYLASE"/>
    <property type="match status" value="1"/>
</dbReference>
<evidence type="ECO:0000313" key="9">
    <source>
        <dbReference type="EMBL" id="EOD46355.1"/>
    </source>
</evidence>
<comment type="similarity">
    <text evidence="2">Belongs to the cytochrome P450 family.</text>
</comment>
<comment type="cofactor">
    <cofactor evidence="1 8">
        <name>heme</name>
        <dbReference type="ChEBI" id="CHEBI:30413"/>
    </cofactor>
</comment>
<sequence>MGLASLLLRAAVSAAVFVALGTALRGLYNVYLHPARKFPGPRLWAAFHIFKDLACANGDLDNLLCEMHQEYGPVVRISPDELSFVDERAWRDIYAHPNYLQKWPRFAFVGQKPGQPADIINSTHPDHARIRRQLAHAFSEKAMREQEDLITHYIDLLVDRLAGAARSAEAVDMVKWYNLTTFDVISDLAFGQSFAALQSGEYHPWVASVFKNIRAFNIIRCFATYPFAKLLIGLMASKDLRASRKTHKEYGNQTVQARLAKGTLEERKDFITYTLKHKDDHDAGMSEGEIIRTMGTLIMAGSETTATLLSGVTYFLCTNLEAMRKASDEVRSRFKCEKDITFTSAANSLPYMLACLDEALRLYPPAPFLSQRLTPPGITEIAGYLVPGGMGVGVSRLAAARAPESFFESGRFHPERWLPEAASDPASPFYGDARGAFQSFLVGPGACLGRNLAYNEMRTILARLLWRFDLEICPRSEAWIEGQKTYVVWEKPALMCRLKPRSTTATTALSSEFKA</sequence>
<gene>
    <name evidence="9" type="ORF">UCRNP2_6911</name>
</gene>
<dbReference type="STRING" id="1287680.R1G4K9"/>
<evidence type="ECO:0000313" key="10">
    <source>
        <dbReference type="Proteomes" id="UP000013521"/>
    </source>
</evidence>
<dbReference type="InterPro" id="IPR002401">
    <property type="entry name" value="Cyt_P450_E_grp-I"/>
</dbReference>
<dbReference type="OrthoDB" id="1470350at2759"/>
<keyword evidence="5" id="KW-0560">Oxidoreductase</keyword>
<dbReference type="GO" id="GO:0020037">
    <property type="term" value="F:heme binding"/>
    <property type="evidence" value="ECO:0007669"/>
    <property type="project" value="InterPro"/>
</dbReference>
<dbReference type="SUPFAM" id="SSF48264">
    <property type="entry name" value="Cytochrome P450"/>
    <property type="match status" value="1"/>
</dbReference>
<dbReference type="InterPro" id="IPR036396">
    <property type="entry name" value="Cyt_P450_sf"/>
</dbReference>
<dbReference type="InterPro" id="IPR001128">
    <property type="entry name" value="Cyt_P450"/>
</dbReference>
<dbReference type="OMA" id="FISAEAW"/>
<feature type="binding site" description="axial binding residue" evidence="8">
    <location>
        <position position="447"/>
    </location>
    <ligand>
        <name>heme</name>
        <dbReference type="ChEBI" id="CHEBI:30413"/>
    </ligand>
    <ligandPart>
        <name>Fe</name>
        <dbReference type="ChEBI" id="CHEBI:18248"/>
    </ligandPart>
</feature>
<evidence type="ECO:0000256" key="5">
    <source>
        <dbReference type="ARBA" id="ARBA00023002"/>
    </source>
</evidence>
<dbReference type="HOGENOM" id="CLU_001570_14_11_1"/>
<dbReference type="PRINTS" id="PR00385">
    <property type="entry name" value="P450"/>
</dbReference>
<evidence type="ECO:0000256" key="8">
    <source>
        <dbReference type="PIRSR" id="PIRSR602401-1"/>
    </source>
</evidence>
<dbReference type="EMBL" id="KB916465">
    <property type="protein sequence ID" value="EOD46355.1"/>
    <property type="molecule type" value="Genomic_DNA"/>
</dbReference>
<dbReference type="GO" id="GO:0005506">
    <property type="term" value="F:iron ion binding"/>
    <property type="evidence" value="ECO:0007669"/>
    <property type="project" value="InterPro"/>
</dbReference>
<keyword evidence="6 8" id="KW-0408">Iron</keyword>
<evidence type="ECO:0000256" key="7">
    <source>
        <dbReference type="ARBA" id="ARBA00023033"/>
    </source>
</evidence>
<dbReference type="KEGG" id="npa:UCRNP2_6911"/>
<keyword evidence="3 8" id="KW-0349">Heme</keyword>
<proteinExistence type="inferred from homology"/>
<evidence type="ECO:0000256" key="2">
    <source>
        <dbReference type="ARBA" id="ARBA00010617"/>
    </source>
</evidence>
<dbReference type="PANTHER" id="PTHR24305">
    <property type="entry name" value="CYTOCHROME P450"/>
    <property type="match status" value="1"/>
</dbReference>
<accession>R1G4K9</accession>
<dbReference type="PRINTS" id="PR00463">
    <property type="entry name" value="EP450I"/>
</dbReference>
<evidence type="ECO:0000256" key="3">
    <source>
        <dbReference type="ARBA" id="ARBA00022617"/>
    </source>
</evidence>
<reference evidence="10" key="1">
    <citation type="journal article" date="2013" name="Genome Announc.">
        <title>Draft genome sequence of Neofusicoccum parvum isolate UCR-NP2, a fungal vascular pathogen associated with grapevine cankers.</title>
        <authorList>
            <person name="Blanco-Ulate B."/>
            <person name="Rolshausen P."/>
            <person name="Cantu D."/>
        </authorList>
    </citation>
    <scope>NUCLEOTIDE SEQUENCE [LARGE SCALE GENOMIC DNA]</scope>
    <source>
        <strain evidence="10">UCR-NP2</strain>
    </source>
</reference>